<reference evidence="1 2" key="1">
    <citation type="submission" date="2018-02" db="EMBL/GenBank/DDBJ databases">
        <title>Complete genome sequencing of Faecalibacterium prausnitzii strains isolated from the human gut.</title>
        <authorList>
            <person name="Fitzgerald B.C."/>
            <person name="Shkoporov A.N."/>
            <person name="Ross P.R."/>
            <person name="Hill C."/>
        </authorList>
    </citation>
    <scope>NUCLEOTIDE SEQUENCE [LARGE SCALE GENOMIC DNA]</scope>
    <source>
        <strain evidence="1 2">APC942/32-1</strain>
    </source>
</reference>
<sequence length="118" mass="13533">MQKAIAIDFDGCLCTNEYPNIGKPILHIIDEAKKQQAKGAGLILWTCRQGKELEEAVAACERWGLHFDAVNENLPSWKEFFRNDTRKVGANEYWDDRAVIADQTCILRSDKCFKENQK</sequence>
<gene>
    <name evidence="1" type="ORF">C4N26_14340</name>
</gene>
<dbReference type="InterPro" id="IPR023214">
    <property type="entry name" value="HAD_sf"/>
</dbReference>
<dbReference type="OrthoDB" id="5431039at2"/>
<comment type="caution">
    <text evidence="1">The sequence shown here is derived from an EMBL/GenBank/DDBJ whole genome shotgun (WGS) entry which is preliminary data.</text>
</comment>
<organism evidence="1 2">
    <name type="scientific">Faecalibacterium prausnitzii</name>
    <dbReference type="NCBI Taxonomy" id="853"/>
    <lineage>
        <taxon>Bacteria</taxon>
        <taxon>Bacillati</taxon>
        <taxon>Bacillota</taxon>
        <taxon>Clostridia</taxon>
        <taxon>Eubacteriales</taxon>
        <taxon>Oscillospiraceae</taxon>
        <taxon>Faecalibacterium</taxon>
    </lineage>
</organism>
<proteinExistence type="predicted"/>
<dbReference type="AlphaFoldDB" id="A0A329TLQ7"/>
<dbReference type="InterPro" id="IPR036412">
    <property type="entry name" value="HAD-like_sf"/>
</dbReference>
<dbReference type="RefSeq" id="WP_158401838.1">
    <property type="nucleotide sequence ID" value="NZ_PRLB01000022.1"/>
</dbReference>
<evidence type="ECO:0000313" key="1">
    <source>
        <dbReference type="EMBL" id="RAW49848.1"/>
    </source>
</evidence>
<accession>A0A329TLQ7</accession>
<dbReference type="EMBL" id="PRLB01000022">
    <property type="protein sequence ID" value="RAW49848.1"/>
    <property type="molecule type" value="Genomic_DNA"/>
</dbReference>
<evidence type="ECO:0000313" key="2">
    <source>
        <dbReference type="Proteomes" id="UP000251144"/>
    </source>
</evidence>
<dbReference type="Proteomes" id="UP000251144">
    <property type="component" value="Unassembled WGS sequence"/>
</dbReference>
<protein>
    <recommendedName>
        <fullName evidence="3">Hydrolase</fullName>
    </recommendedName>
</protein>
<name>A0A329TLQ7_9FIRM</name>
<evidence type="ECO:0008006" key="3">
    <source>
        <dbReference type="Google" id="ProtNLM"/>
    </source>
</evidence>
<dbReference type="Gene3D" id="3.40.50.1000">
    <property type="entry name" value="HAD superfamily/HAD-like"/>
    <property type="match status" value="1"/>
</dbReference>
<dbReference type="SUPFAM" id="SSF56784">
    <property type="entry name" value="HAD-like"/>
    <property type="match status" value="1"/>
</dbReference>